<evidence type="ECO:0000313" key="4">
    <source>
        <dbReference type="EMBL" id="MFB9377159.1"/>
    </source>
</evidence>
<keyword evidence="2" id="KW-1133">Transmembrane helix</keyword>
<sequence length="493" mass="50748">MAIALRYAARSDVGLVRASNQDSGYAGPHLLVIADGMGGHAGGDVASSLAVGALSVLDGEAHGADDAADHLGEAIEAANEELRRRIGAEPELAGMGTTVTAILRSGERLVLAHIGDSRGYLLRDGVLTQLTRDHSYVQSLVDAGRLTPEDAENHPQRSVLLRVLTGAAEDHADVSVRTARSGDRFLLCSDGLSGVVAADTLATTLIENADPGAAAERLVELALRGGGPDNISVVVADVVDIGNGPPPATTPQVVGAAAFHRPRRSSAFDKGPGTAASRGAMLGRDADDGPDDEDAEAAARQVLEQRRRRRRRRFVALGSALLVVLLAGGAWGAWTWSQQQFFVGAVTADGRPATSTAEASTERVALFRGLAQDIGPVQTARVVQGTDIVVAQLPPVYREQVEERVSAPDRESAEAIIANLRTLWVGCLEQAAAQQEQEQEATPTPSGSPTTTGVPASPSASPSATPSATVPSTIPTTPIPSGAGAVGGCGGDS</sequence>
<feature type="compositionally biased region" description="Low complexity" evidence="1">
    <location>
        <begin position="432"/>
        <end position="483"/>
    </location>
</feature>
<feature type="region of interest" description="Disordered" evidence="1">
    <location>
        <begin position="432"/>
        <end position="493"/>
    </location>
</feature>
<dbReference type="GO" id="GO:0004722">
    <property type="term" value="F:protein serine/threonine phosphatase activity"/>
    <property type="evidence" value="ECO:0007669"/>
    <property type="project" value="UniProtKB-EC"/>
</dbReference>
<proteinExistence type="predicted"/>
<evidence type="ECO:0000256" key="2">
    <source>
        <dbReference type="SAM" id="Phobius"/>
    </source>
</evidence>
<dbReference type="Pfam" id="PF13672">
    <property type="entry name" value="PP2C_2"/>
    <property type="match status" value="1"/>
</dbReference>
<reference evidence="4 5" key="1">
    <citation type="submission" date="2024-09" db="EMBL/GenBank/DDBJ databases">
        <authorList>
            <person name="Sun Q."/>
            <person name="Mori K."/>
        </authorList>
    </citation>
    <scope>NUCLEOTIDE SEQUENCE [LARGE SCALE GENOMIC DNA]</scope>
    <source>
        <strain evidence="4 5">TISTR 1856</strain>
    </source>
</reference>
<dbReference type="Gene3D" id="3.60.40.10">
    <property type="entry name" value="PPM-type phosphatase domain"/>
    <property type="match status" value="1"/>
</dbReference>
<accession>A0ABV5LSW7</accession>
<dbReference type="PANTHER" id="PTHR47992">
    <property type="entry name" value="PROTEIN PHOSPHATASE"/>
    <property type="match status" value="1"/>
</dbReference>
<gene>
    <name evidence="4" type="ORF">ACFFVI_09265</name>
</gene>
<evidence type="ECO:0000313" key="5">
    <source>
        <dbReference type="Proteomes" id="UP001589748"/>
    </source>
</evidence>
<dbReference type="Proteomes" id="UP001589748">
    <property type="component" value="Unassembled WGS sequence"/>
</dbReference>
<dbReference type="SUPFAM" id="SSF81606">
    <property type="entry name" value="PP2C-like"/>
    <property type="match status" value="1"/>
</dbReference>
<dbReference type="InterPro" id="IPR001932">
    <property type="entry name" value="PPM-type_phosphatase-like_dom"/>
</dbReference>
<dbReference type="EC" id="3.1.3.16" evidence="4"/>
<protein>
    <submittedName>
        <fullName evidence="4">PP2C family protein-serine/threonine phosphatase</fullName>
        <ecNumber evidence="4">3.1.3.16</ecNumber>
    </submittedName>
</protein>
<dbReference type="InterPro" id="IPR015655">
    <property type="entry name" value="PP2C"/>
</dbReference>
<keyword evidence="5" id="KW-1185">Reference proteome</keyword>
<dbReference type="PROSITE" id="PS51746">
    <property type="entry name" value="PPM_2"/>
    <property type="match status" value="1"/>
</dbReference>
<organism evidence="4 5">
    <name type="scientific">Kineococcus gynurae</name>
    <dbReference type="NCBI Taxonomy" id="452979"/>
    <lineage>
        <taxon>Bacteria</taxon>
        <taxon>Bacillati</taxon>
        <taxon>Actinomycetota</taxon>
        <taxon>Actinomycetes</taxon>
        <taxon>Kineosporiales</taxon>
        <taxon>Kineosporiaceae</taxon>
        <taxon>Kineococcus</taxon>
    </lineage>
</organism>
<feature type="domain" description="PPM-type phosphatase" evidence="3">
    <location>
        <begin position="6"/>
        <end position="238"/>
    </location>
</feature>
<dbReference type="SMART" id="SM00331">
    <property type="entry name" value="PP2C_SIG"/>
    <property type="match status" value="1"/>
</dbReference>
<dbReference type="EMBL" id="JBHMDM010000004">
    <property type="protein sequence ID" value="MFB9377159.1"/>
    <property type="molecule type" value="Genomic_DNA"/>
</dbReference>
<feature type="transmembrane region" description="Helical" evidence="2">
    <location>
        <begin position="314"/>
        <end position="334"/>
    </location>
</feature>
<keyword evidence="2" id="KW-0812">Transmembrane</keyword>
<dbReference type="SMART" id="SM00332">
    <property type="entry name" value="PP2Cc"/>
    <property type="match status" value="1"/>
</dbReference>
<dbReference type="RefSeq" id="WP_380135001.1">
    <property type="nucleotide sequence ID" value="NZ_JBHLUI010000003.1"/>
</dbReference>
<dbReference type="CDD" id="cd00143">
    <property type="entry name" value="PP2Cc"/>
    <property type="match status" value="1"/>
</dbReference>
<feature type="compositionally biased region" description="Gly residues" evidence="1">
    <location>
        <begin position="484"/>
        <end position="493"/>
    </location>
</feature>
<keyword evidence="4" id="KW-0378">Hydrolase</keyword>
<name>A0ABV5LSW7_9ACTN</name>
<feature type="region of interest" description="Disordered" evidence="1">
    <location>
        <begin position="264"/>
        <end position="297"/>
    </location>
</feature>
<evidence type="ECO:0000259" key="3">
    <source>
        <dbReference type="PROSITE" id="PS51746"/>
    </source>
</evidence>
<evidence type="ECO:0000256" key="1">
    <source>
        <dbReference type="SAM" id="MobiDB-lite"/>
    </source>
</evidence>
<keyword evidence="2" id="KW-0472">Membrane</keyword>
<comment type="caution">
    <text evidence="4">The sequence shown here is derived from an EMBL/GenBank/DDBJ whole genome shotgun (WGS) entry which is preliminary data.</text>
</comment>
<dbReference type="InterPro" id="IPR036457">
    <property type="entry name" value="PPM-type-like_dom_sf"/>
</dbReference>